<feature type="transmembrane region" description="Helical" evidence="1">
    <location>
        <begin position="51"/>
        <end position="71"/>
    </location>
</feature>
<protein>
    <submittedName>
        <fullName evidence="2">TraX protein</fullName>
    </submittedName>
</protein>
<accession>A0A1H6I2F6</accession>
<dbReference type="Proteomes" id="UP000183190">
    <property type="component" value="Unassembled WGS sequence"/>
</dbReference>
<dbReference type="EMBL" id="FNWV01000001">
    <property type="protein sequence ID" value="SEH40492.1"/>
    <property type="molecule type" value="Genomic_DNA"/>
</dbReference>
<evidence type="ECO:0000313" key="2">
    <source>
        <dbReference type="EMBL" id="SEH40492.1"/>
    </source>
</evidence>
<sequence length="259" mass="30929">MTENTKPKYKIFNRDMMKCLAIFIMFWGHLIGWAVQYKYGDVKAYYTLPMWEYIVIYTSLFCPPVMFFFIADGYKYTHDRKKYAKRLLIFACITQPFDLLCCQKFSGWWHTNVIFTLFFGLLAIMAWESRYKLWQRILLVILCDGMTLLIRSDWMAFGVLFILFLHIFREKPKARCIAYMILMCLHFLPNLFSLGKVPTDRLIIQIAVMMLMFILAYLCMTVFYNGRKGKHPTLAKWFFYGFYPLHYLIIWIVAVAISS</sequence>
<keyword evidence="1" id="KW-0812">Transmembrane</keyword>
<keyword evidence="1" id="KW-1133">Transmembrane helix</keyword>
<proteinExistence type="predicted"/>
<feature type="transmembrane region" description="Helical" evidence="1">
    <location>
        <begin position="107"/>
        <end position="127"/>
    </location>
</feature>
<feature type="transmembrane region" description="Helical" evidence="1">
    <location>
        <begin position="177"/>
        <end position="195"/>
    </location>
</feature>
<dbReference type="Pfam" id="PF05857">
    <property type="entry name" value="TraX"/>
    <property type="match status" value="1"/>
</dbReference>
<keyword evidence="1" id="KW-0472">Membrane</keyword>
<gene>
    <name evidence="2" type="ORF">SAMN02910265_00420</name>
</gene>
<reference evidence="2 3" key="1">
    <citation type="submission" date="2016-10" db="EMBL/GenBank/DDBJ databases">
        <authorList>
            <person name="de Groot N.N."/>
        </authorList>
    </citation>
    <scope>NUCLEOTIDE SEQUENCE [LARGE SCALE GENOMIC DNA]</scope>
    <source>
        <strain evidence="2 3">YAD2003</strain>
    </source>
</reference>
<dbReference type="RefSeq" id="WP_074714236.1">
    <property type="nucleotide sequence ID" value="NZ_FNWV01000001.1"/>
</dbReference>
<feature type="transmembrane region" description="Helical" evidence="1">
    <location>
        <begin position="202"/>
        <end position="225"/>
    </location>
</feature>
<name>A0A1H6I2F6_RUMFL</name>
<dbReference type="AlphaFoldDB" id="A0A1H6I2F6"/>
<feature type="transmembrane region" description="Helical" evidence="1">
    <location>
        <begin position="139"/>
        <end position="165"/>
    </location>
</feature>
<evidence type="ECO:0000256" key="1">
    <source>
        <dbReference type="SAM" id="Phobius"/>
    </source>
</evidence>
<feature type="transmembrane region" description="Helical" evidence="1">
    <location>
        <begin position="20"/>
        <end position="39"/>
    </location>
</feature>
<dbReference type="InterPro" id="IPR008875">
    <property type="entry name" value="TraX"/>
</dbReference>
<dbReference type="OrthoDB" id="9781069at2"/>
<feature type="transmembrane region" description="Helical" evidence="1">
    <location>
        <begin position="237"/>
        <end position="257"/>
    </location>
</feature>
<evidence type="ECO:0000313" key="3">
    <source>
        <dbReference type="Proteomes" id="UP000183190"/>
    </source>
</evidence>
<organism evidence="2 3">
    <name type="scientific">Ruminococcus flavefaciens</name>
    <dbReference type="NCBI Taxonomy" id="1265"/>
    <lineage>
        <taxon>Bacteria</taxon>
        <taxon>Bacillati</taxon>
        <taxon>Bacillota</taxon>
        <taxon>Clostridia</taxon>
        <taxon>Eubacteriales</taxon>
        <taxon>Oscillospiraceae</taxon>
        <taxon>Ruminococcus</taxon>
    </lineage>
</organism>